<organism evidence="2 3">
    <name type="scientific">Neurospora crassa (strain ATCC 24698 / 74-OR23-1A / CBS 708.71 / DSM 1257 / FGSC 987)</name>
    <dbReference type="NCBI Taxonomy" id="367110"/>
    <lineage>
        <taxon>Eukaryota</taxon>
        <taxon>Fungi</taxon>
        <taxon>Dikarya</taxon>
        <taxon>Ascomycota</taxon>
        <taxon>Pezizomycotina</taxon>
        <taxon>Sordariomycetes</taxon>
        <taxon>Sordariomycetidae</taxon>
        <taxon>Sordariales</taxon>
        <taxon>Sordariaceae</taxon>
        <taxon>Neurospora</taxon>
    </lineage>
</organism>
<name>Q7S342_NEUCR</name>
<dbReference type="KEGG" id="ncr:NCU09173"/>
<keyword evidence="1" id="KW-0472">Membrane</keyword>
<dbReference type="Pfam" id="PF11927">
    <property type="entry name" value="HODM_asu-like"/>
    <property type="match status" value="1"/>
</dbReference>
<dbReference type="OrthoDB" id="5043642at2759"/>
<dbReference type="GeneID" id="3875230"/>
<dbReference type="PaxDb" id="5141-EFNCRP00000009016"/>
<sequence>MLFTQTFGVSTAHISVAGVIVCLILFTLQRFLTLRLRRTGRERKASIAISKEKDKVKTDLPYLLQFPPSRRHVLATLPGFEKVDVQAITPEMLKSQALPTVTTPDFDKDGFYTPTGFSTQDIKALGRFPDYAALSGVRDPNPVPETWDITKAKFRPYRPFRWGYHQHMALMKYDPDWWVELTSSYHTTMATRRALLAQHGSKIFFQNPCASHASRELMEMVLSFLCNRYPQHFSLSSDQTLFHNHLLCTTTHLLQTDPLQVLFDNVPEDYAIMMRNETDGLYYLRAAIVCSSVGWYASQHRDAPLKSIHTHVPDYESKMAFSMDRWFSKLSTESPVSRCSWGLEDWEAFHTSPDPDRSVSGDTMEWTRSAFKGREDEVTVKDIKLRCDAQTLRRMPVSGAVVFNFKAIFWDLEELREEKYVPRLLAKVLKEGKRELMEYKCEEHVRQVAVRACEQWAEEQVEKGWVSREWEVGTLEESPFFPGWEGKWRGEQGF</sequence>
<keyword evidence="1" id="KW-0812">Transmembrane</keyword>
<dbReference type="InterPro" id="IPR021848">
    <property type="entry name" value="HODM_asu-like"/>
</dbReference>
<accession>Q7S342</accession>
<dbReference type="EMBL" id="CM002238">
    <property type="protein sequence ID" value="EAA29847.1"/>
    <property type="molecule type" value="Genomic_DNA"/>
</dbReference>
<evidence type="ECO:0000313" key="3">
    <source>
        <dbReference type="Proteomes" id="UP000001805"/>
    </source>
</evidence>
<proteinExistence type="predicted"/>
<keyword evidence="1" id="KW-1133">Transmembrane helix</keyword>
<dbReference type="SMR" id="Q7S342"/>
<reference evidence="2 3" key="1">
    <citation type="journal article" date="2003" name="Nature">
        <title>The genome sequence of the filamentous fungus Neurospora crassa.</title>
        <authorList>
            <person name="Galagan J.E."/>
            <person name="Calvo S.E."/>
            <person name="Borkovich K.A."/>
            <person name="Selker E.U."/>
            <person name="Read N.D."/>
            <person name="Jaffe D."/>
            <person name="FitzHugh W."/>
            <person name="Ma L.J."/>
            <person name="Smirnov S."/>
            <person name="Purcell S."/>
            <person name="Rehman B."/>
            <person name="Elkins T."/>
            <person name="Engels R."/>
            <person name="Wang S."/>
            <person name="Nielsen C.B."/>
            <person name="Butler J."/>
            <person name="Endrizzi M."/>
            <person name="Qui D."/>
            <person name="Ianakiev P."/>
            <person name="Bell-Pedersen D."/>
            <person name="Nelson M.A."/>
            <person name="Werner-Washburne M."/>
            <person name="Selitrennikoff C.P."/>
            <person name="Kinsey J.A."/>
            <person name="Braun E.L."/>
            <person name="Zelter A."/>
            <person name="Schulte U."/>
            <person name="Kothe G.O."/>
            <person name="Jedd G."/>
            <person name="Mewes W."/>
            <person name="Staben C."/>
            <person name="Marcotte E."/>
            <person name="Greenberg D."/>
            <person name="Roy A."/>
            <person name="Foley K."/>
            <person name="Naylor J."/>
            <person name="Stange-Thomann N."/>
            <person name="Barrett R."/>
            <person name="Gnerre S."/>
            <person name="Kamal M."/>
            <person name="Kamvysselis M."/>
            <person name="Mauceli E."/>
            <person name="Bielke C."/>
            <person name="Rudd S."/>
            <person name="Frishman D."/>
            <person name="Krystofova S."/>
            <person name="Rasmussen C."/>
            <person name="Metzenberg R.L."/>
            <person name="Perkins D.D."/>
            <person name="Kroken S."/>
            <person name="Cogoni C."/>
            <person name="Macino G."/>
            <person name="Catcheside D."/>
            <person name="Li W."/>
            <person name="Pratt R.J."/>
            <person name="Osmani S.A."/>
            <person name="DeSouza C.P."/>
            <person name="Glass L."/>
            <person name="Orbach M.J."/>
            <person name="Berglund J.A."/>
            <person name="Voelker R."/>
            <person name="Yarden O."/>
            <person name="Plamann M."/>
            <person name="Seiler S."/>
            <person name="Dunlap J."/>
            <person name="Radford A."/>
            <person name="Aramayo R."/>
            <person name="Natvig D.O."/>
            <person name="Alex L.A."/>
            <person name="Mannhaupt G."/>
            <person name="Ebbole D.J."/>
            <person name="Freitag M."/>
            <person name="Paulsen I."/>
            <person name="Sachs M.S."/>
            <person name="Lander E.S."/>
            <person name="Nusbaum C."/>
            <person name="Birren B."/>
        </authorList>
    </citation>
    <scope>NUCLEOTIDE SEQUENCE [LARGE SCALE GENOMIC DNA]</scope>
    <source>
        <strain evidence="3">ATCC 24698 / 74-OR23-1A / CBS 708.71 / DSM 1257 / FGSC 987</strain>
    </source>
</reference>
<evidence type="ECO:0000256" key="1">
    <source>
        <dbReference type="SAM" id="Phobius"/>
    </source>
</evidence>
<keyword evidence="3" id="KW-1185">Reference proteome</keyword>
<dbReference type="STRING" id="367110.Q7S342"/>
<protein>
    <submittedName>
        <fullName evidence="2">Uncharacterized protein</fullName>
    </submittedName>
</protein>
<dbReference type="OMA" id="QFICARY"/>
<feature type="transmembrane region" description="Helical" evidence="1">
    <location>
        <begin position="12"/>
        <end position="33"/>
    </location>
</feature>
<dbReference type="VEuPathDB" id="FungiDB:NCU09173"/>
<dbReference type="AlphaFoldDB" id="Q7S342"/>
<dbReference type="InParanoid" id="Q7S342"/>
<dbReference type="RefSeq" id="XP_959083.1">
    <property type="nucleotide sequence ID" value="XM_953990.2"/>
</dbReference>
<gene>
    <name evidence="2" type="ORF">NCU09173</name>
</gene>
<dbReference type="Proteomes" id="UP000001805">
    <property type="component" value="Chromosome 3, Linkage Group III"/>
</dbReference>
<dbReference type="HOGENOM" id="CLU_025462_3_0_1"/>
<evidence type="ECO:0000313" key="2">
    <source>
        <dbReference type="EMBL" id="EAA29847.1"/>
    </source>
</evidence>